<sequence>MVIDPGFGFAKTMDQNYQLLSKLSYFQEINVPLLAGVSRKSMIYKLLGTDPEGALNGTTAVNMLALMGGASILRVHDVKEAVEAIKIYNEYRKHS</sequence>
<organism evidence="2">
    <name type="scientific">bioreactor metagenome</name>
    <dbReference type="NCBI Taxonomy" id="1076179"/>
    <lineage>
        <taxon>unclassified sequences</taxon>
        <taxon>metagenomes</taxon>
        <taxon>ecological metagenomes</taxon>
    </lineage>
</organism>
<protein>
    <submittedName>
        <fullName evidence="2">Dihydropteroate synthase</fullName>
        <ecNumber evidence="2">2.5.1.15</ecNumber>
    </submittedName>
</protein>
<reference evidence="2" key="1">
    <citation type="submission" date="2019-08" db="EMBL/GenBank/DDBJ databases">
        <authorList>
            <person name="Kucharzyk K."/>
            <person name="Murdoch R.W."/>
            <person name="Higgins S."/>
            <person name="Loffler F."/>
        </authorList>
    </citation>
    <scope>NUCLEOTIDE SEQUENCE</scope>
</reference>
<dbReference type="PANTHER" id="PTHR20941:SF1">
    <property type="entry name" value="FOLIC ACID SYNTHESIS PROTEIN FOL1"/>
    <property type="match status" value="1"/>
</dbReference>
<evidence type="ECO:0000313" key="2">
    <source>
        <dbReference type="EMBL" id="MPM87735.1"/>
    </source>
</evidence>
<gene>
    <name evidence="2" type="primary">folP_22</name>
    <name evidence="2" type="ORF">SDC9_134835</name>
</gene>
<dbReference type="InterPro" id="IPR000489">
    <property type="entry name" value="Pterin-binding_dom"/>
</dbReference>
<dbReference type="EC" id="2.5.1.15" evidence="2"/>
<dbReference type="GO" id="GO:0004156">
    <property type="term" value="F:dihydropteroate synthase activity"/>
    <property type="evidence" value="ECO:0007669"/>
    <property type="project" value="UniProtKB-EC"/>
</dbReference>
<dbReference type="Gene3D" id="3.20.20.20">
    <property type="entry name" value="Dihydropteroate synthase-like"/>
    <property type="match status" value="1"/>
</dbReference>
<keyword evidence="2" id="KW-0808">Transferase</keyword>
<name>A0A645DEU0_9ZZZZ</name>
<dbReference type="GO" id="GO:0005829">
    <property type="term" value="C:cytosol"/>
    <property type="evidence" value="ECO:0007669"/>
    <property type="project" value="TreeGrafter"/>
</dbReference>
<dbReference type="Pfam" id="PF00809">
    <property type="entry name" value="Pterin_bind"/>
    <property type="match status" value="1"/>
</dbReference>
<proteinExistence type="predicted"/>
<dbReference type="PANTHER" id="PTHR20941">
    <property type="entry name" value="FOLATE SYNTHESIS PROTEINS"/>
    <property type="match status" value="1"/>
</dbReference>
<dbReference type="InterPro" id="IPR045031">
    <property type="entry name" value="DHP_synth-like"/>
</dbReference>
<dbReference type="GO" id="GO:0046654">
    <property type="term" value="P:tetrahydrofolate biosynthetic process"/>
    <property type="evidence" value="ECO:0007669"/>
    <property type="project" value="TreeGrafter"/>
</dbReference>
<dbReference type="AlphaFoldDB" id="A0A645DEU0"/>
<dbReference type="PROSITE" id="PS50972">
    <property type="entry name" value="PTERIN_BINDING"/>
    <property type="match status" value="1"/>
</dbReference>
<evidence type="ECO:0000259" key="1">
    <source>
        <dbReference type="PROSITE" id="PS50972"/>
    </source>
</evidence>
<accession>A0A645DEU0</accession>
<dbReference type="SUPFAM" id="SSF51717">
    <property type="entry name" value="Dihydropteroate synthetase-like"/>
    <property type="match status" value="1"/>
</dbReference>
<dbReference type="EMBL" id="VSSQ01035504">
    <property type="protein sequence ID" value="MPM87735.1"/>
    <property type="molecule type" value="Genomic_DNA"/>
</dbReference>
<comment type="caution">
    <text evidence="2">The sequence shown here is derived from an EMBL/GenBank/DDBJ whole genome shotgun (WGS) entry which is preliminary data.</text>
</comment>
<dbReference type="InterPro" id="IPR011005">
    <property type="entry name" value="Dihydropteroate_synth-like_sf"/>
</dbReference>
<feature type="domain" description="Pterin-binding" evidence="1">
    <location>
        <begin position="1"/>
        <end position="86"/>
    </location>
</feature>